<accession>A0A511J2M5</accession>
<reference evidence="1 2" key="1">
    <citation type="submission" date="2019-07" db="EMBL/GenBank/DDBJ databases">
        <title>Whole genome shotgun sequence of Enterococcus villorum NBRC 100699.</title>
        <authorList>
            <person name="Hosoyama A."/>
            <person name="Uohara A."/>
            <person name="Ohji S."/>
            <person name="Ichikawa N."/>
        </authorList>
    </citation>
    <scope>NUCLEOTIDE SEQUENCE [LARGE SCALE GENOMIC DNA]</scope>
    <source>
        <strain evidence="1 2">NBRC 100699</strain>
    </source>
</reference>
<proteinExistence type="predicted"/>
<dbReference type="Proteomes" id="UP000321830">
    <property type="component" value="Unassembled WGS sequence"/>
</dbReference>
<gene>
    <name evidence="1" type="ORF">EVI01_16040</name>
</gene>
<dbReference type="EMBL" id="BJWF01000018">
    <property type="protein sequence ID" value="GEL92267.1"/>
    <property type="molecule type" value="Genomic_DNA"/>
</dbReference>
<sequence>MAAMLQEIQLKSSTGQVVAQIDSNPDATYVRTFAGTVPGNATIGKIQITHPMYGTYKNLIN</sequence>
<evidence type="ECO:0000313" key="1">
    <source>
        <dbReference type="EMBL" id="GEL92267.1"/>
    </source>
</evidence>
<dbReference type="AlphaFoldDB" id="A0A511J2M5"/>
<evidence type="ECO:0000313" key="2">
    <source>
        <dbReference type="Proteomes" id="UP000321830"/>
    </source>
</evidence>
<dbReference type="RefSeq" id="WP_010750637.1">
    <property type="nucleotide sequence ID" value="NZ_BJWF01000018.1"/>
</dbReference>
<protein>
    <submittedName>
        <fullName evidence="1">Uncharacterized protein</fullName>
    </submittedName>
</protein>
<name>A0A511J2M5_9ENTE</name>
<organism evidence="1 2">
    <name type="scientific">Enterococcus villorum</name>
    <dbReference type="NCBI Taxonomy" id="112904"/>
    <lineage>
        <taxon>Bacteria</taxon>
        <taxon>Bacillati</taxon>
        <taxon>Bacillota</taxon>
        <taxon>Bacilli</taxon>
        <taxon>Lactobacillales</taxon>
        <taxon>Enterococcaceae</taxon>
        <taxon>Enterococcus</taxon>
    </lineage>
</organism>
<comment type="caution">
    <text evidence="1">The sequence shown here is derived from an EMBL/GenBank/DDBJ whole genome shotgun (WGS) entry which is preliminary data.</text>
</comment>